<gene>
    <name evidence="5" type="ORF">QN277_004648</name>
</gene>
<comment type="caution">
    <text evidence="5">The sequence shown here is derived from an EMBL/GenBank/DDBJ whole genome shotgun (WGS) entry which is preliminary data.</text>
</comment>
<keyword evidence="6" id="KW-1185">Reference proteome</keyword>
<accession>A0AAE1MDX2</accession>
<feature type="domain" description="LOB" evidence="4">
    <location>
        <begin position="5"/>
        <end position="106"/>
    </location>
</feature>
<evidence type="ECO:0000256" key="3">
    <source>
        <dbReference type="SAM" id="MobiDB-lite"/>
    </source>
</evidence>
<sequence length="142" mass="16026">MARPSPCASCKRRRRRCAADCIFAPYFPSDDPQKFAVVHKVFGACNVRKMLQELPVHQRGYAVCSLVYEAKAWAIDRVYGCVGYISSLKNQLAAAQNQVSELRKQLDVAQAQELDLNHAADKRNFDDLNQRPSGEDEPSRHC</sequence>
<reference evidence="5" key="1">
    <citation type="submission" date="2023-10" db="EMBL/GenBank/DDBJ databases">
        <title>Chromosome-level genome of the transformable northern wattle, Acacia crassicarpa.</title>
        <authorList>
            <person name="Massaro I."/>
            <person name="Sinha N.R."/>
            <person name="Poethig S."/>
            <person name="Leichty A.R."/>
        </authorList>
    </citation>
    <scope>NUCLEOTIDE SEQUENCE</scope>
    <source>
        <strain evidence="5">Acra3RX</strain>
        <tissue evidence="5">Leaf</tissue>
    </source>
</reference>
<feature type="coiled-coil region" evidence="2">
    <location>
        <begin position="85"/>
        <end position="112"/>
    </location>
</feature>
<dbReference type="InterPro" id="IPR004883">
    <property type="entry name" value="LOB"/>
</dbReference>
<comment type="similarity">
    <text evidence="1">Belongs to the LOB domain-containing protein family.</text>
</comment>
<dbReference type="PANTHER" id="PTHR31301:SF84">
    <property type="entry name" value="LOB DOMAIN-CONTAINING PROTEIN 12-LIKE"/>
    <property type="match status" value="1"/>
</dbReference>
<keyword evidence="2" id="KW-0175">Coiled coil</keyword>
<organism evidence="5 6">
    <name type="scientific">Acacia crassicarpa</name>
    <name type="common">northern wattle</name>
    <dbReference type="NCBI Taxonomy" id="499986"/>
    <lineage>
        <taxon>Eukaryota</taxon>
        <taxon>Viridiplantae</taxon>
        <taxon>Streptophyta</taxon>
        <taxon>Embryophyta</taxon>
        <taxon>Tracheophyta</taxon>
        <taxon>Spermatophyta</taxon>
        <taxon>Magnoliopsida</taxon>
        <taxon>eudicotyledons</taxon>
        <taxon>Gunneridae</taxon>
        <taxon>Pentapetalae</taxon>
        <taxon>rosids</taxon>
        <taxon>fabids</taxon>
        <taxon>Fabales</taxon>
        <taxon>Fabaceae</taxon>
        <taxon>Caesalpinioideae</taxon>
        <taxon>mimosoid clade</taxon>
        <taxon>Acacieae</taxon>
        <taxon>Acacia</taxon>
    </lineage>
</organism>
<protein>
    <recommendedName>
        <fullName evidence="4">LOB domain-containing protein</fullName>
    </recommendedName>
</protein>
<evidence type="ECO:0000313" key="6">
    <source>
        <dbReference type="Proteomes" id="UP001293593"/>
    </source>
</evidence>
<dbReference type="AlphaFoldDB" id="A0AAE1MDX2"/>
<name>A0AAE1MDX2_9FABA</name>
<dbReference type="Pfam" id="PF03195">
    <property type="entry name" value="LOB"/>
    <property type="match status" value="1"/>
</dbReference>
<evidence type="ECO:0000313" key="5">
    <source>
        <dbReference type="EMBL" id="KAK4261685.1"/>
    </source>
</evidence>
<dbReference type="PANTHER" id="PTHR31301">
    <property type="entry name" value="LOB DOMAIN-CONTAINING PROTEIN 4-RELATED"/>
    <property type="match status" value="1"/>
</dbReference>
<dbReference type="Proteomes" id="UP001293593">
    <property type="component" value="Unassembled WGS sequence"/>
</dbReference>
<evidence type="ECO:0000256" key="1">
    <source>
        <dbReference type="ARBA" id="ARBA00005474"/>
    </source>
</evidence>
<dbReference type="EMBL" id="JAWXYG010000010">
    <property type="protein sequence ID" value="KAK4261685.1"/>
    <property type="molecule type" value="Genomic_DNA"/>
</dbReference>
<proteinExistence type="inferred from homology"/>
<dbReference type="PROSITE" id="PS50891">
    <property type="entry name" value="LOB"/>
    <property type="match status" value="1"/>
</dbReference>
<evidence type="ECO:0000259" key="4">
    <source>
        <dbReference type="PROSITE" id="PS50891"/>
    </source>
</evidence>
<evidence type="ECO:0000256" key="2">
    <source>
        <dbReference type="SAM" id="Coils"/>
    </source>
</evidence>
<feature type="region of interest" description="Disordered" evidence="3">
    <location>
        <begin position="121"/>
        <end position="142"/>
    </location>
</feature>